<feature type="region of interest" description="Disordered" evidence="4">
    <location>
        <begin position="13"/>
        <end position="39"/>
    </location>
</feature>
<evidence type="ECO:0000259" key="5">
    <source>
        <dbReference type="PROSITE" id="PS50102"/>
    </source>
</evidence>
<keyword evidence="2 3" id="KW-0694">RNA-binding</keyword>
<name>A0A836BUN2_9CHLO</name>
<organism evidence="6 7">
    <name type="scientific">Edaphochlamys debaryana</name>
    <dbReference type="NCBI Taxonomy" id="47281"/>
    <lineage>
        <taxon>Eukaryota</taxon>
        <taxon>Viridiplantae</taxon>
        <taxon>Chlorophyta</taxon>
        <taxon>core chlorophytes</taxon>
        <taxon>Chlorophyceae</taxon>
        <taxon>CS clade</taxon>
        <taxon>Chlamydomonadales</taxon>
        <taxon>Chlamydomonadales incertae sedis</taxon>
        <taxon>Edaphochlamys</taxon>
    </lineage>
</organism>
<evidence type="ECO:0000313" key="6">
    <source>
        <dbReference type="EMBL" id="KAG2488109.1"/>
    </source>
</evidence>
<dbReference type="CDD" id="cd12254">
    <property type="entry name" value="RRM_hnRNPH_ESRPs_RBM12_like"/>
    <property type="match status" value="1"/>
</dbReference>
<evidence type="ECO:0000256" key="3">
    <source>
        <dbReference type="PROSITE-ProRule" id="PRU00176"/>
    </source>
</evidence>
<dbReference type="PROSITE" id="PS50102">
    <property type="entry name" value="RRM"/>
    <property type="match status" value="2"/>
</dbReference>
<feature type="region of interest" description="Disordered" evidence="4">
    <location>
        <begin position="184"/>
        <end position="244"/>
    </location>
</feature>
<feature type="domain" description="RRM" evidence="5">
    <location>
        <begin position="47"/>
        <end position="122"/>
    </location>
</feature>
<protein>
    <recommendedName>
        <fullName evidence="5">RRM domain-containing protein</fullName>
    </recommendedName>
</protein>
<keyword evidence="1" id="KW-0677">Repeat</keyword>
<dbReference type="PANTHER" id="PTHR13976">
    <property type="entry name" value="HETEROGENEOUS NUCLEAR RIBONUCLEOPROTEIN-RELATED"/>
    <property type="match status" value="1"/>
</dbReference>
<feature type="compositionally biased region" description="Gly residues" evidence="4">
    <location>
        <begin position="262"/>
        <end position="280"/>
    </location>
</feature>
<dbReference type="Proteomes" id="UP000612055">
    <property type="component" value="Unassembled WGS sequence"/>
</dbReference>
<dbReference type="AlphaFoldDB" id="A0A836BUN2"/>
<dbReference type="SMART" id="SM00360">
    <property type="entry name" value="RRM"/>
    <property type="match status" value="2"/>
</dbReference>
<dbReference type="Gene3D" id="3.30.70.330">
    <property type="match status" value="2"/>
</dbReference>
<feature type="compositionally biased region" description="Low complexity" evidence="4">
    <location>
        <begin position="13"/>
        <end position="23"/>
    </location>
</feature>
<reference evidence="6" key="1">
    <citation type="journal article" date="2020" name="bioRxiv">
        <title>Comparative genomics of Chlamydomonas.</title>
        <authorList>
            <person name="Craig R.J."/>
            <person name="Hasan A.R."/>
            <person name="Ness R.W."/>
            <person name="Keightley P.D."/>
        </authorList>
    </citation>
    <scope>NUCLEOTIDE SEQUENCE</scope>
    <source>
        <strain evidence="6">CCAP 11/70</strain>
    </source>
</reference>
<dbReference type="InterPro" id="IPR035979">
    <property type="entry name" value="RBD_domain_sf"/>
</dbReference>
<dbReference type="SUPFAM" id="SSF54928">
    <property type="entry name" value="RNA-binding domain, RBD"/>
    <property type="match status" value="1"/>
</dbReference>
<evidence type="ECO:0000256" key="4">
    <source>
        <dbReference type="SAM" id="MobiDB-lite"/>
    </source>
</evidence>
<keyword evidence="7" id="KW-1185">Reference proteome</keyword>
<evidence type="ECO:0000313" key="7">
    <source>
        <dbReference type="Proteomes" id="UP000612055"/>
    </source>
</evidence>
<dbReference type="InterPro" id="IPR050666">
    <property type="entry name" value="ESRP"/>
</dbReference>
<gene>
    <name evidence="6" type="ORF">HYH03_013258</name>
</gene>
<feature type="compositionally biased region" description="Gly residues" evidence="4">
    <location>
        <begin position="208"/>
        <end position="240"/>
    </location>
</feature>
<comment type="caution">
    <text evidence="6">The sequence shown here is derived from an EMBL/GenBank/DDBJ whole genome shotgun (WGS) entry which is preliminary data.</text>
</comment>
<evidence type="ECO:0000256" key="1">
    <source>
        <dbReference type="ARBA" id="ARBA00022737"/>
    </source>
</evidence>
<feature type="region of interest" description="Disordered" evidence="4">
    <location>
        <begin position="262"/>
        <end position="316"/>
    </location>
</feature>
<evidence type="ECO:0000256" key="2">
    <source>
        <dbReference type="ARBA" id="ARBA00022884"/>
    </source>
</evidence>
<feature type="domain" description="RRM" evidence="5">
    <location>
        <begin position="330"/>
        <end position="406"/>
    </location>
</feature>
<dbReference type="OrthoDB" id="431068at2759"/>
<dbReference type="InterPro" id="IPR000504">
    <property type="entry name" value="RRM_dom"/>
</dbReference>
<proteinExistence type="predicted"/>
<dbReference type="EMBL" id="JAEHOE010000087">
    <property type="protein sequence ID" value="KAG2488109.1"/>
    <property type="molecule type" value="Genomic_DNA"/>
</dbReference>
<dbReference type="InterPro" id="IPR012677">
    <property type="entry name" value="Nucleotide-bd_a/b_plait_sf"/>
</dbReference>
<accession>A0A836BUN2</accession>
<dbReference type="GO" id="GO:0003723">
    <property type="term" value="F:RNA binding"/>
    <property type="evidence" value="ECO:0007669"/>
    <property type="project" value="UniProtKB-UniRule"/>
</dbReference>
<sequence>MDPLGGAQPDLAAAQAGAVGHGDPSSFSGAGSADGLARQRQADQTSAILKLKGLPYSATEEDIRQFFAPYELKTVSFVYEPDGRPSGLAFAEFVSKEEALKALSKNGEYIGQRYVRLLHVPRAEMEEQVRLGTLAIPGAAAKLRSRMMRSQQRNNMPYMGGPVQLMPTVMPGGRHVMMGPNAGMGAPYSQQGGPGQPQVESRLWQPGYGQGYGQGGQQPGGGQGQGGAGGGLPGGMGQPGMGQYQSPAALAAQFGGLSLGGGMGSQQGGGGLGGQGGAGGPMQSRGAGAGGMLPQSLGAQGLHLPPPPASGPGGGHFVAGTRVVQAPTSPTIKIRGLPYGSTPTEILAFFQSYQYLPDTLQIGLDQLGRPSGEAWLSFSGPQEALRAVRDLNRHYLGNRYLELSIC</sequence>
<dbReference type="Pfam" id="PF00076">
    <property type="entry name" value="RRM_1"/>
    <property type="match status" value="1"/>
</dbReference>